<dbReference type="EMBL" id="GBRH01274785">
    <property type="protein sequence ID" value="JAD23110.1"/>
    <property type="molecule type" value="Transcribed_RNA"/>
</dbReference>
<name>A0A0A8YCC9_ARUDO</name>
<reference evidence="1" key="2">
    <citation type="journal article" date="2015" name="Data Brief">
        <title>Shoot transcriptome of the giant reed, Arundo donax.</title>
        <authorList>
            <person name="Barrero R.A."/>
            <person name="Guerrero F.D."/>
            <person name="Moolhuijzen P."/>
            <person name="Goolsby J.A."/>
            <person name="Tidwell J."/>
            <person name="Bellgard S.E."/>
            <person name="Bellgard M.I."/>
        </authorList>
    </citation>
    <scope>NUCLEOTIDE SEQUENCE</scope>
    <source>
        <tissue evidence="1">Shoot tissue taken approximately 20 cm above the soil surface</tissue>
    </source>
</reference>
<evidence type="ECO:0000313" key="1">
    <source>
        <dbReference type="EMBL" id="JAD23110.1"/>
    </source>
</evidence>
<dbReference type="AlphaFoldDB" id="A0A0A8YCC9"/>
<sequence>MPLLFLLSTKLYQVESLYFLFTCLWHYRCLKSAGHFTSCA</sequence>
<accession>A0A0A8YCC9</accession>
<proteinExistence type="predicted"/>
<organism evidence="1">
    <name type="scientific">Arundo donax</name>
    <name type="common">Giant reed</name>
    <name type="synonym">Donax arundinaceus</name>
    <dbReference type="NCBI Taxonomy" id="35708"/>
    <lineage>
        <taxon>Eukaryota</taxon>
        <taxon>Viridiplantae</taxon>
        <taxon>Streptophyta</taxon>
        <taxon>Embryophyta</taxon>
        <taxon>Tracheophyta</taxon>
        <taxon>Spermatophyta</taxon>
        <taxon>Magnoliopsida</taxon>
        <taxon>Liliopsida</taxon>
        <taxon>Poales</taxon>
        <taxon>Poaceae</taxon>
        <taxon>PACMAD clade</taxon>
        <taxon>Arundinoideae</taxon>
        <taxon>Arundineae</taxon>
        <taxon>Arundo</taxon>
    </lineage>
</organism>
<reference evidence="1" key="1">
    <citation type="submission" date="2014-09" db="EMBL/GenBank/DDBJ databases">
        <authorList>
            <person name="Magalhaes I.L.F."/>
            <person name="Oliveira U."/>
            <person name="Santos F.R."/>
            <person name="Vidigal T.H.D.A."/>
            <person name="Brescovit A.D."/>
            <person name="Santos A.J."/>
        </authorList>
    </citation>
    <scope>NUCLEOTIDE SEQUENCE</scope>
    <source>
        <tissue evidence="1">Shoot tissue taken approximately 20 cm above the soil surface</tissue>
    </source>
</reference>
<protein>
    <submittedName>
        <fullName evidence="1">Uncharacterized protein</fullName>
    </submittedName>
</protein>